<feature type="chain" id="PRO_5009936716" description="Lipoprotein" evidence="1">
    <location>
        <begin position="24"/>
        <end position="53"/>
    </location>
</feature>
<keyword evidence="3" id="KW-1185">Reference proteome</keyword>
<dbReference type="EMBL" id="FSRO01000001">
    <property type="protein sequence ID" value="SIO38729.1"/>
    <property type="molecule type" value="Genomic_DNA"/>
</dbReference>
<dbReference type="AlphaFoldDB" id="A0A1N6J3E6"/>
<organism evidence="2 3">
    <name type="scientific">Nitrosomonas cryotolerans ATCC 49181</name>
    <dbReference type="NCBI Taxonomy" id="1131553"/>
    <lineage>
        <taxon>Bacteria</taxon>
        <taxon>Pseudomonadati</taxon>
        <taxon>Pseudomonadota</taxon>
        <taxon>Betaproteobacteria</taxon>
        <taxon>Nitrosomonadales</taxon>
        <taxon>Nitrosomonadaceae</taxon>
        <taxon>Nitrosomonas</taxon>
    </lineage>
</organism>
<protein>
    <recommendedName>
        <fullName evidence="4">Lipoprotein</fullName>
    </recommendedName>
</protein>
<evidence type="ECO:0000313" key="3">
    <source>
        <dbReference type="Proteomes" id="UP000185062"/>
    </source>
</evidence>
<name>A0A1N6J3E6_9PROT</name>
<proteinExistence type="predicted"/>
<accession>A0A1N6J3E6</accession>
<reference evidence="2 3" key="1">
    <citation type="submission" date="2016-12" db="EMBL/GenBank/DDBJ databases">
        <authorList>
            <person name="Song W.-J."/>
            <person name="Kurnit D.M."/>
        </authorList>
    </citation>
    <scope>NUCLEOTIDE SEQUENCE [LARGE SCALE GENOMIC DNA]</scope>
    <source>
        <strain evidence="2 3">ATCC 49181</strain>
    </source>
</reference>
<dbReference type="PROSITE" id="PS51257">
    <property type="entry name" value="PROKAR_LIPOPROTEIN"/>
    <property type="match status" value="1"/>
</dbReference>
<keyword evidence="1" id="KW-0732">Signal</keyword>
<evidence type="ECO:0008006" key="4">
    <source>
        <dbReference type="Google" id="ProtNLM"/>
    </source>
</evidence>
<evidence type="ECO:0000313" key="2">
    <source>
        <dbReference type="EMBL" id="SIO38729.1"/>
    </source>
</evidence>
<sequence>MKLSIFVAALMVLFLTACGGANMGEPETPDCEFGLDGNGNCLKEGADPRPAGH</sequence>
<dbReference type="Proteomes" id="UP000185062">
    <property type="component" value="Unassembled WGS sequence"/>
</dbReference>
<dbReference type="eggNOG" id="ENOG5032DXC">
    <property type="taxonomic scope" value="Bacteria"/>
</dbReference>
<gene>
    <name evidence="2" type="ORF">SAMN02743940_2279</name>
</gene>
<feature type="signal peptide" evidence="1">
    <location>
        <begin position="1"/>
        <end position="23"/>
    </location>
</feature>
<evidence type="ECO:0000256" key="1">
    <source>
        <dbReference type="SAM" id="SignalP"/>
    </source>
</evidence>
<dbReference type="RefSeq" id="WP_177183599.1">
    <property type="nucleotide sequence ID" value="NZ_FSRO01000001.1"/>
</dbReference>